<dbReference type="AlphaFoldDB" id="A0A9N9JUF1"/>
<dbReference type="EMBL" id="CAJVPY010029721">
    <property type="protein sequence ID" value="CAG8794524.1"/>
    <property type="molecule type" value="Genomic_DNA"/>
</dbReference>
<name>A0A9N9JUF1_9GLOM</name>
<feature type="non-terminal residue" evidence="1">
    <location>
        <position position="1"/>
    </location>
</feature>
<proteinExistence type="predicted"/>
<comment type="caution">
    <text evidence="1">The sequence shown here is derived from an EMBL/GenBank/DDBJ whole genome shotgun (WGS) entry which is preliminary data.</text>
</comment>
<organism evidence="1 2">
    <name type="scientific">Dentiscutata erythropus</name>
    <dbReference type="NCBI Taxonomy" id="1348616"/>
    <lineage>
        <taxon>Eukaryota</taxon>
        <taxon>Fungi</taxon>
        <taxon>Fungi incertae sedis</taxon>
        <taxon>Mucoromycota</taxon>
        <taxon>Glomeromycotina</taxon>
        <taxon>Glomeromycetes</taxon>
        <taxon>Diversisporales</taxon>
        <taxon>Gigasporaceae</taxon>
        <taxon>Dentiscutata</taxon>
    </lineage>
</organism>
<keyword evidence="2" id="KW-1185">Reference proteome</keyword>
<reference evidence="1" key="1">
    <citation type="submission" date="2021-06" db="EMBL/GenBank/DDBJ databases">
        <authorList>
            <person name="Kallberg Y."/>
            <person name="Tangrot J."/>
            <person name="Rosling A."/>
        </authorList>
    </citation>
    <scope>NUCLEOTIDE SEQUENCE</scope>
    <source>
        <strain evidence="1">MA453B</strain>
    </source>
</reference>
<sequence length="70" mass="8425">DEDNSFDLDNDESKTNFNDLLIAEFINLNFYNNNEIENNLPLNNQQQLETEEYLDYNLDLEVLFNKEFQN</sequence>
<evidence type="ECO:0000313" key="1">
    <source>
        <dbReference type="EMBL" id="CAG8794524.1"/>
    </source>
</evidence>
<evidence type="ECO:0000313" key="2">
    <source>
        <dbReference type="Proteomes" id="UP000789405"/>
    </source>
</evidence>
<accession>A0A9N9JUF1</accession>
<gene>
    <name evidence="1" type="ORF">DERYTH_LOCUS22085</name>
</gene>
<protein>
    <submittedName>
        <fullName evidence="1">27250_t:CDS:1</fullName>
    </submittedName>
</protein>
<dbReference type="Proteomes" id="UP000789405">
    <property type="component" value="Unassembled WGS sequence"/>
</dbReference>